<feature type="transmembrane region" description="Helical" evidence="1">
    <location>
        <begin position="101"/>
        <end position="127"/>
    </location>
</feature>
<dbReference type="EMBL" id="DRTD01000595">
    <property type="protein sequence ID" value="HHE55700.1"/>
    <property type="molecule type" value="Genomic_DNA"/>
</dbReference>
<organism evidence="2">
    <name type="scientific">Caldithrix abyssi</name>
    <dbReference type="NCBI Taxonomy" id="187145"/>
    <lineage>
        <taxon>Bacteria</taxon>
        <taxon>Pseudomonadati</taxon>
        <taxon>Calditrichota</taxon>
        <taxon>Calditrichia</taxon>
        <taxon>Calditrichales</taxon>
        <taxon>Calditrichaceae</taxon>
        <taxon>Caldithrix</taxon>
    </lineage>
</organism>
<dbReference type="AlphaFoldDB" id="A0A7V5H576"/>
<comment type="caution">
    <text evidence="2">The sequence shown here is derived from an EMBL/GenBank/DDBJ whole genome shotgun (WGS) entry which is preliminary data.</text>
</comment>
<keyword evidence="1" id="KW-0812">Transmembrane</keyword>
<feature type="transmembrane region" description="Helical" evidence="1">
    <location>
        <begin position="48"/>
        <end position="68"/>
    </location>
</feature>
<reference evidence="2" key="1">
    <citation type="journal article" date="2020" name="mSystems">
        <title>Genome- and Community-Level Interaction Insights into Carbon Utilization and Element Cycling Functions of Hydrothermarchaeota in Hydrothermal Sediment.</title>
        <authorList>
            <person name="Zhou Z."/>
            <person name="Liu Y."/>
            <person name="Xu W."/>
            <person name="Pan J."/>
            <person name="Luo Z.H."/>
            <person name="Li M."/>
        </authorList>
    </citation>
    <scope>NUCLEOTIDE SEQUENCE [LARGE SCALE GENOMIC DNA]</scope>
    <source>
        <strain evidence="2">HyVt-76</strain>
    </source>
</reference>
<name>A0A7V5H576_CALAY</name>
<evidence type="ECO:0000313" key="2">
    <source>
        <dbReference type="EMBL" id="HHE55700.1"/>
    </source>
</evidence>
<keyword evidence="1" id="KW-1133">Transmembrane helix</keyword>
<evidence type="ECO:0000256" key="1">
    <source>
        <dbReference type="SAM" id="Phobius"/>
    </source>
</evidence>
<keyword evidence="1" id="KW-0472">Membrane</keyword>
<protein>
    <submittedName>
        <fullName evidence="2">DUF2177 family protein</fullName>
    </submittedName>
</protein>
<sequence length="134" mass="15204">MKKFILAVVAVFVAWGILDMIIHGLILEPLYQQSAQLWRPEGEMMMGLMYIVSLLSSIFFVWIYYALINKSMKNALLYGLFYGLTTGISMGYGTYSFMPIPYLLALGWFLGTVLETVVAGALLGWIIKEEEKKE</sequence>
<accession>A0A7V5H576</accession>
<feature type="transmembrane region" description="Helical" evidence="1">
    <location>
        <begin position="75"/>
        <end position="95"/>
    </location>
</feature>
<proteinExistence type="predicted"/>
<gene>
    <name evidence="2" type="ORF">ENL21_07950</name>
</gene>
<dbReference type="Proteomes" id="UP000886111">
    <property type="component" value="Unassembled WGS sequence"/>
</dbReference>